<evidence type="ECO:0000313" key="1">
    <source>
        <dbReference type="EnsemblMetazoa" id="GAUT041393-PA"/>
    </source>
</evidence>
<name>A0A1A9VM54_GLOAU</name>
<protein>
    <submittedName>
        <fullName evidence="1">Uncharacterized protein</fullName>
    </submittedName>
</protein>
<sequence>MHFKQNRRRATCQEQWTTLGKSSKHELTDDREEGILSDDTRLAKCPQDIKVHGPLTTTPSLEFSLSPVKALENRFIRHCLGVQVVALCFLDFFTGGNLIAV</sequence>
<keyword evidence="2" id="KW-1185">Reference proteome</keyword>
<evidence type="ECO:0000313" key="2">
    <source>
        <dbReference type="Proteomes" id="UP000078200"/>
    </source>
</evidence>
<organism evidence="1 2">
    <name type="scientific">Glossina austeni</name>
    <name type="common">Savannah tsetse fly</name>
    <dbReference type="NCBI Taxonomy" id="7395"/>
    <lineage>
        <taxon>Eukaryota</taxon>
        <taxon>Metazoa</taxon>
        <taxon>Ecdysozoa</taxon>
        <taxon>Arthropoda</taxon>
        <taxon>Hexapoda</taxon>
        <taxon>Insecta</taxon>
        <taxon>Pterygota</taxon>
        <taxon>Neoptera</taxon>
        <taxon>Endopterygota</taxon>
        <taxon>Diptera</taxon>
        <taxon>Brachycera</taxon>
        <taxon>Muscomorpha</taxon>
        <taxon>Hippoboscoidea</taxon>
        <taxon>Glossinidae</taxon>
        <taxon>Glossina</taxon>
    </lineage>
</organism>
<dbReference type="VEuPathDB" id="VectorBase:GAUT041393"/>
<dbReference type="Proteomes" id="UP000078200">
    <property type="component" value="Unassembled WGS sequence"/>
</dbReference>
<dbReference type="AlphaFoldDB" id="A0A1A9VM54"/>
<proteinExistence type="predicted"/>
<reference evidence="1" key="1">
    <citation type="submission" date="2020-05" db="UniProtKB">
        <authorList>
            <consortium name="EnsemblMetazoa"/>
        </authorList>
    </citation>
    <scope>IDENTIFICATION</scope>
    <source>
        <strain evidence="1">TTRI</strain>
    </source>
</reference>
<accession>A0A1A9VM54</accession>
<dbReference type="EnsemblMetazoa" id="GAUT041393-RA">
    <property type="protein sequence ID" value="GAUT041393-PA"/>
    <property type="gene ID" value="GAUT041393"/>
</dbReference>